<evidence type="ECO:0000313" key="2">
    <source>
        <dbReference type="EMBL" id="TDC12356.1"/>
    </source>
</evidence>
<gene>
    <name evidence="2" type="ORF">E1284_23830</name>
</gene>
<dbReference type="EMBL" id="SMJW01000132">
    <property type="protein sequence ID" value="TDC12356.1"/>
    <property type="molecule type" value="Genomic_DNA"/>
</dbReference>
<proteinExistence type="predicted"/>
<dbReference type="AlphaFoldDB" id="A0A4V2XM35"/>
<reference evidence="2 3" key="1">
    <citation type="submission" date="2019-03" db="EMBL/GenBank/DDBJ databases">
        <title>Draft genome sequences of novel Actinobacteria.</title>
        <authorList>
            <person name="Sahin N."/>
            <person name="Ay H."/>
            <person name="Saygin H."/>
        </authorList>
    </citation>
    <scope>NUCLEOTIDE SEQUENCE [LARGE SCALE GENOMIC DNA]</scope>
    <source>
        <strain evidence="2 3">DSM 45347</strain>
    </source>
</reference>
<feature type="region of interest" description="Disordered" evidence="1">
    <location>
        <begin position="41"/>
        <end position="61"/>
    </location>
</feature>
<accession>A0A4V2XM35</accession>
<dbReference type="Proteomes" id="UP000295431">
    <property type="component" value="Unassembled WGS sequence"/>
</dbReference>
<name>A0A4V2XM35_9ACTN</name>
<keyword evidence="3" id="KW-1185">Reference proteome</keyword>
<evidence type="ECO:0000313" key="3">
    <source>
        <dbReference type="Proteomes" id="UP000295431"/>
    </source>
</evidence>
<evidence type="ECO:0000256" key="1">
    <source>
        <dbReference type="SAM" id="MobiDB-lite"/>
    </source>
</evidence>
<sequence length="327" mass="34078">MADGRREDPGTRLGSWKGLIPLTVAAAAALCIGGGVDMVHRDQRGGDDEHEAKPAAKAEQTDPRFVVGVTAGGAALVVRDVHTGADVGLPVAPPEGRRFQRVAAVKDDGSYIVASYGDGKVTFQRLQLDDDGSPQDLKDIPEAAVPGASTAWSDIAVTEDHIAYVTYAGKRSRVDVLTLSSGARKTWTTKSPGRVDSLSWSGATLSFVWTPVGSAEHQLRTIDTNGAAGDLKLSKAVMTLPKGGSHAVLTRNGEQAVVGTVAKTQLTVQTFALTGEPAKILWRQKVTGPLTGLDLAHTGGGVLATAGDLYTKDVPAVPGKDLADATW</sequence>
<protein>
    <recommendedName>
        <fullName evidence="4">WD40 repeat domain-containing protein</fullName>
    </recommendedName>
</protein>
<organism evidence="2 3">
    <name type="scientific">Actinomadura bangladeshensis</name>
    <dbReference type="NCBI Taxonomy" id="453573"/>
    <lineage>
        <taxon>Bacteria</taxon>
        <taxon>Bacillati</taxon>
        <taxon>Actinomycetota</taxon>
        <taxon>Actinomycetes</taxon>
        <taxon>Streptosporangiales</taxon>
        <taxon>Thermomonosporaceae</taxon>
        <taxon>Actinomadura</taxon>
    </lineage>
</organism>
<dbReference type="OrthoDB" id="3468798at2"/>
<comment type="caution">
    <text evidence="2">The sequence shown here is derived from an EMBL/GenBank/DDBJ whole genome shotgun (WGS) entry which is preliminary data.</text>
</comment>
<evidence type="ECO:0008006" key="4">
    <source>
        <dbReference type="Google" id="ProtNLM"/>
    </source>
</evidence>
<dbReference type="SUPFAM" id="SSF69322">
    <property type="entry name" value="Tricorn protease domain 2"/>
    <property type="match status" value="1"/>
</dbReference>
<dbReference type="RefSeq" id="WP_131942356.1">
    <property type="nucleotide sequence ID" value="NZ_BAAAMX010000003.1"/>
</dbReference>